<feature type="domain" description="Metalloprotease TldD/E N-terminal" evidence="2">
    <location>
        <begin position="18"/>
        <end position="77"/>
    </location>
</feature>
<dbReference type="Pfam" id="PF01523">
    <property type="entry name" value="PmbA_TldD_1st"/>
    <property type="match status" value="1"/>
</dbReference>
<dbReference type="Gene3D" id="3.30.2290.10">
    <property type="entry name" value="PmbA/TldD superfamily"/>
    <property type="match status" value="1"/>
</dbReference>
<dbReference type="GO" id="GO:0005829">
    <property type="term" value="C:cytosol"/>
    <property type="evidence" value="ECO:0007669"/>
    <property type="project" value="TreeGrafter"/>
</dbReference>
<dbReference type="GO" id="GO:0006508">
    <property type="term" value="P:proteolysis"/>
    <property type="evidence" value="ECO:0007669"/>
    <property type="project" value="InterPro"/>
</dbReference>
<dbReference type="PANTHER" id="PTHR43421">
    <property type="entry name" value="METALLOPROTEASE PMBA"/>
    <property type="match status" value="1"/>
</dbReference>
<name>A0A235BXX0_UNCW3</name>
<comment type="caution">
    <text evidence="4">The sequence shown here is derived from an EMBL/GenBank/DDBJ whole genome shotgun (WGS) entry which is preliminary data.</text>
</comment>
<dbReference type="InterPro" id="IPR036059">
    <property type="entry name" value="TldD/PmbA_sf"/>
</dbReference>
<dbReference type="GO" id="GO:0008237">
    <property type="term" value="F:metallopeptidase activity"/>
    <property type="evidence" value="ECO:0007669"/>
    <property type="project" value="InterPro"/>
</dbReference>
<reference evidence="4 5" key="1">
    <citation type="submission" date="2017-07" db="EMBL/GenBank/DDBJ databases">
        <title>Recovery of genomes from metagenomes via a dereplication, aggregation, and scoring strategy.</title>
        <authorList>
            <person name="Sieber C.M."/>
            <person name="Probst A.J."/>
            <person name="Sharrar A."/>
            <person name="Thomas B.C."/>
            <person name="Hess M."/>
            <person name="Tringe S.G."/>
            <person name="Banfield J.F."/>
        </authorList>
    </citation>
    <scope>NUCLEOTIDE SEQUENCE [LARGE SCALE GENOMIC DNA]</scope>
    <source>
        <strain evidence="4">JGI_Cruoil_03_51_56</strain>
    </source>
</reference>
<evidence type="ECO:0000259" key="2">
    <source>
        <dbReference type="Pfam" id="PF01523"/>
    </source>
</evidence>
<sequence>MTMEQKILALANRRADAAEVFGEEADRTVVEFRGGKLHSQETRLTRGYGLRVIKDGKIGFCSSTDPDRINELTDAALDTSVLGKPAQFEFPEAEKGPEVKVFDNRVMLVSVRRMVNWGKNLIDIMHARVPDVKLDLTFTRTYREIKVKNSSGLDVGFERAEFDLWITGLLVDGGLVWIPDYVNLSNGHPLQFEPLADRLERQAKVAKQKAKLTSGTYPVIVMPTALPSMLVALKFGVNGKQREKGTSPLIGKEDEKILDENLTILDNPLHSFGLASSPFDGEGVARHRNVLFDKGVFKGFLFDLATAAACKCECTASARRGYSRPPVPDITNFEITSGKNDFEKLVQETKEGLLVYEFLGGGQSNIMAGDINLNVTSGFKIEGGEIVGRVKDVMVTGNLYKMLEKVEVGSAQQDLGNYFLPFVRFPALKVATKE</sequence>
<dbReference type="Proteomes" id="UP000215559">
    <property type="component" value="Unassembled WGS sequence"/>
</dbReference>
<dbReference type="EMBL" id="NOZP01000023">
    <property type="protein sequence ID" value="OYD17064.1"/>
    <property type="molecule type" value="Genomic_DNA"/>
</dbReference>
<comment type="similarity">
    <text evidence="1">Belongs to the peptidase U62 family.</text>
</comment>
<evidence type="ECO:0000259" key="3">
    <source>
        <dbReference type="Pfam" id="PF19289"/>
    </source>
</evidence>
<dbReference type="InterPro" id="IPR035068">
    <property type="entry name" value="TldD/PmbA_N"/>
</dbReference>
<dbReference type="SUPFAM" id="SSF111283">
    <property type="entry name" value="Putative modulator of DNA gyrase, PmbA/TldD"/>
    <property type="match status" value="1"/>
</dbReference>
<evidence type="ECO:0008006" key="6">
    <source>
        <dbReference type="Google" id="ProtNLM"/>
    </source>
</evidence>
<dbReference type="AlphaFoldDB" id="A0A235BXX0"/>
<dbReference type="InterPro" id="IPR045569">
    <property type="entry name" value="Metalloprtase-TldD/E_C"/>
</dbReference>
<feature type="domain" description="Metalloprotease TldD/E C-terminal" evidence="3">
    <location>
        <begin position="214"/>
        <end position="431"/>
    </location>
</feature>
<dbReference type="PANTHER" id="PTHR43421:SF1">
    <property type="entry name" value="METALLOPROTEASE PMBA"/>
    <property type="match status" value="1"/>
</dbReference>
<protein>
    <recommendedName>
        <fullName evidence="6">TldD/PmbA family protein</fullName>
    </recommendedName>
</protein>
<dbReference type="Pfam" id="PF19289">
    <property type="entry name" value="PmbA_TldD_3rd"/>
    <property type="match status" value="1"/>
</dbReference>
<evidence type="ECO:0000313" key="4">
    <source>
        <dbReference type="EMBL" id="OYD17064.1"/>
    </source>
</evidence>
<evidence type="ECO:0000313" key="5">
    <source>
        <dbReference type="Proteomes" id="UP000215559"/>
    </source>
</evidence>
<evidence type="ECO:0000256" key="1">
    <source>
        <dbReference type="ARBA" id="ARBA00005836"/>
    </source>
</evidence>
<gene>
    <name evidence="4" type="ORF">CH330_01005</name>
</gene>
<organism evidence="4 5">
    <name type="scientific">candidate division WOR-3 bacterium JGI_Cruoil_03_51_56</name>
    <dbReference type="NCBI Taxonomy" id="1973747"/>
    <lineage>
        <taxon>Bacteria</taxon>
        <taxon>Bacteria division WOR-3</taxon>
    </lineage>
</organism>
<accession>A0A235BXX0</accession>
<dbReference type="InterPro" id="IPR002510">
    <property type="entry name" value="Metalloprtase-TldD/E_N"/>
</dbReference>
<proteinExistence type="inferred from homology"/>
<dbReference type="InterPro" id="IPR047657">
    <property type="entry name" value="PmbA"/>
</dbReference>